<evidence type="ECO:0000313" key="5">
    <source>
        <dbReference type="EMBL" id="POM76312.1"/>
    </source>
</evidence>
<name>A0A2P4YER9_9STRA</name>
<dbReference type="GO" id="GO:2000001">
    <property type="term" value="P:regulation of DNA damage checkpoint"/>
    <property type="evidence" value="ECO:0007669"/>
    <property type="project" value="TreeGrafter"/>
</dbReference>
<dbReference type="GO" id="GO:0003677">
    <property type="term" value="F:DNA binding"/>
    <property type="evidence" value="ECO:0007669"/>
    <property type="project" value="TreeGrafter"/>
</dbReference>
<evidence type="ECO:0000256" key="4">
    <source>
        <dbReference type="SAM" id="MobiDB-lite"/>
    </source>
</evidence>
<keyword evidence="6" id="KW-1185">Reference proteome</keyword>
<comment type="caution">
    <text evidence="5">The sequence shown here is derived from an EMBL/GenBank/DDBJ whole genome shotgun (WGS) entry which is preliminary data.</text>
</comment>
<comment type="similarity">
    <text evidence="1">Belongs to the WD repeat DDB2/WDR76 family.</text>
</comment>
<keyword evidence="3" id="KW-0677">Repeat</keyword>
<sequence length="417" mass="47481">MYLDESPVPRKKRRCRNSKKKRLRLKKRASLEPKIEGKGDESPFSTNDLNQNQEHTHLYVKTQDYNKKQRHQDQKQAETIQCFSQKESETQVETHVLDNEQDVCNNGDDLVGTEEEEMTEYERRRRANILRNQAFMEKVGMSIAKLATRTTIGNEAEKDAKRKELAEKLVLEPAQDTILRRPVRKSRQRGNEIEVNLLDRGHPLDLLSLKTARQRYGNKARYMDAMDDEGKSFLEHFTSDFNESLAVEKKSSRADCDSIDYSLANRDVVKTMSEPIRAMAFLPRADRIVVASGDKEGHIALWSPSNKDGSDSSVVLYRPHGFAVSQLVFPDSARLISSSYDGTVREFDLSTSKLSVVCDAGFGISAVAASMNPQFFYAGCDDGTLRLIDRRARTLDRSGYPLHEARINTLDQHPVFN</sequence>
<accession>A0A2P4YER9</accession>
<dbReference type="PANTHER" id="PTHR14773">
    <property type="entry name" value="WD REPEAT-CONTAINING PROTEIN 76"/>
    <property type="match status" value="1"/>
</dbReference>
<evidence type="ECO:0000256" key="1">
    <source>
        <dbReference type="ARBA" id="ARBA00005434"/>
    </source>
</evidence>
<dbReference type="InterPro" id="IPR001680">
    <property type="entry name" value="WD40_rpt"/>
</dbReference>
<feature type="compositionally biased region" description="Basic and acidic residues" evidence="4">
    <location>
        <begin position="29"/>
        <end position="41"/>
    </location>
</feature>
<feature type="region of interest" description="Disordered" evidence="4">
    <location>
        <begin position="1"/>
        <end position="52"/>
    </location>
</feature>
<dbReference type="InterPro" id="IPR050853">
    <property type="entry name" value="WD_repeat_DNA-damage-binding"/>
</dbReference>
<dbReference type="InterPro" id="IPR015943">
    <property type="entry name" value="WD40/YVTN_repeat-like_dom_sf"/>
</dbReference>
<dbReference type="SMART" id="SM00320">
    <property type="entry name" value="WD40"/>
    <property type="match status" value="3"/>
</dbReference>
<dbReference type="PANTHER" id="PTHR14773:SF0">
    <property type="entry name" value="WD REPEAT-CONTAINING PROTEIN 76"/>
    <property type="match status" value="1"/>
</dbReference>
<feature type="compositionally biased region" description="Basic residues" evidence="4">
    <location>
        <begin position="9"/>
        <end position="28"/>
    </location>
</feature>
<dbReference type="InterPro" id="IPR036322">
    <property type="entry name" value="WD40_repeat_dom_sf"/>
</dbReference>
<dbReference type="OrthoDB" id="9890280at2759"/>
<gene>
    <name evidence="5" type="ORF">PHPALM_6463</name>
</gene>
<dbReference type="Pfam" id="PF00400">
    <property type="entry name" value="WD40"/>
    <property type="match status" value="2"/>
</dbReference>
<evidence type="ECO:0000313" key="6">
    <source>
        <dbReference type="Proteomes" id="UP000237271"/>
    </source>
</evidence>
<evidence type="ECO:0000256" key="3">
    <source>
        <dbReference type="ARBA" id="ARBA00022737"/>
    </source>
</evidence>
<evidence type="ECO:0000256" key="2">
    <source>
        <dbReference type="ARBA" id="ARBA00022574"/>
    </source>
</evidence>
<dbReference type="SUPFAM" id="SSF50978">
    <property type="entry name" value="WD40 repeat-like"/>
    <property type="match status" value="1"/>
</dbReference>
<keyword evidence="2" id="KW-0853">WD repeat</keyword>
<protein>
    <submittedName>
        <fullName evidence="5">WD repeat containing protein</fullName>
    </submittedName>
</protein>
<dbReference type="AlphaFoldDB" id="A0A2P4YER9"/>
<dbReference type="GO" id="GO:0005634">
    <property type="term" value="C:nucleus"/>
    <property type="evidence" value="ECO:0007669"/>
    <property type="project" value="TreeGrafter"/>
</dbReference>
<proteinExistence type="inferred from homology"/>
<dbReference type="Proteomes" id="UP000237271">
    <property type="component" value="Unassembled WGS sequence"/>
</dbReference>
<reference evidence="5 6" key="1">
    <citation type="journal article" date="2017" name="Genome Biol. Evol.">
        <title>Phytophthora megakarya and P. palmivora, closely related causal agents of cacao black pod rot, underwent increases in genome sizes and gene numbers by different mechanisms.</title>
        <authorList>
            <person name="Ali S.S."/>
            <person name="Shao J."/>
            <person name="Lary D.J."/>
            <person name="Kronmiller B."/>
            <person name="Shen D."/>
            <person name="Strem M.D."/>
            <person name="Amoako-Attah I."/>
            <person name="Akrofi A.Y."/>
            <person name="Begoude B.A."/>
            <person name="Ten Hoopen G.M."/>
            <person name="Coulibaly K."/>
            <person name="Kebe B.I."/>
            <person name="Melnick R.L."/>
            <person name="Guiltinan M.J."/>
            <person name="Tyler B.M."/>
            <person name="Meinhardt L.W."/>
            <person name="Bailey B.A."/>
        </authorList>
    </citation>
    <scope>NUCLEOTIDE SEQUENCE [LARGE SCALE GENOMIC DNA]</scope>
    <source>
        <strain evidence="6">sbr112.9</strain>
    </source>
</reference>
<feature type="compositionally biased region" description="Polar residues" evidence="4">
    <location>
        <begin position="43"/>
        <end position="52"/>
    </location>
</feature>
<organism evidence="5 6">
    <name type="scientific">Phytophthora palmivora</name>
    <dbReference type="NCBI Taxonomy" id="4796"/>
    <lineage>
        <taxon>Eukaryota</taxon>
        <taxon>Sar</taxon>
        <taxon>Stramenopiles</taxon>
        <taxon>Oomycota</taxon>
        <taxon>Peronosporomycetes</taxon>
        <taxon>Peronosporales</taxon>
        <taxon>Peronosporaceae</taxon>
        <taxon>Phytophthora</taxon>
    </lineage>
</organism>
<dbReference type="EMBL" id="NCKW01003473">
    <property type="protein sequence ID" value="POM76312.1"/>
    <property type="molecule type" value="Genomic_DNA"/>
</dbReference>
<dbReference type="Gene3D" id="2.130.10.10">
    <property type="entry name" value="YVTN repeat-like/Quinoprotein amine dehydrogenase"/>
    <property type="match status" value="1"/>
</dbReference>